<dbReference type="InterPro" id="IPR023405">
    <property type="entry name" value="Topo_IA_core_domain"/>
</dbReference>
<dbReference type="Proteomes" id="UP000317036">
    <property type="component" value="Unassembled WGS sequence"/>
</dbReference>
<protein>
    <recommendedName>
        <fullName evidence="3">DNA topoisomerase III</fullName>
    </recommendedName>
</protein>
<organism evidence="1 2">
    <name type="scientific">Paenibacillus cremeus</name>
    <dbReference type="NCBI Taxonomy" id="2163881"/>
    <lineage>
        <taxon>Bacteria</taxon>
        <taxon>Bacillati</taxon>
        <taxon>Bacillota</taxon>
        <taxon>Bacilli</taxon>
        <taxon>Bacillales</taxon>
        <taxon>Paenibacillaceae</taxon>
        <taxon>Paenibacillus</taxon>
    </lineage>
</organism>
<name>A0A559JET4_9BACL</name>
<evidence type="ECO:0000313" key="2">
    <source>
        <dbReference type="Proteomes" id="UP000317036"/>
    </source>
</evidence>
<dbReference type="EMBL" id="VNJI01000094">
    <property type="protein sequence ID" value="TVX98367.1"/>
    <property type="molecule type" value="Genomic_DNA"/>
</dbReference>
<evidence type="ECO:0000313" key="1">
    <source>
        <dbReference type="EMBL" id="TVX98367.1"/>
    </source>
</evidence>
<dbReference type="AlphaFoldDB" id="A0A559JET4"/>
<dbReference type="SUPFAM" id="SSF56712">
    <property type="entry name" value="Prokaryotic type I DNA topoisomerase"/>
    <property type="match status" value="1"/>
</dbReference>
<proteinExistence type="predicted"/>
<comment type="caution">
    <text evidence="1">The sequence shown here is derived from an EMBL/GenBank/DDBJ whole genome shotgun (WGS) entry which is preliminary data.</text>
</comment>
<evidence type="ECO:0008006" key="3">
    <source>
        <dbReference type="Google" id="ProtNLM"/>
    </source>
</evidence>
<sequence length="110" mass="12827">MKFFIFKGEVMKLVIAEKRDQAKAAPFPHKEQDGCIEIEPCSEFPRGGFVAWAAGHLVELVDPEKYDPKYEKWRYEDLPIIPDRFEYSVTKEKSKLYSKIKSFVCIYGLS</sequence>
<keyword evidence="2" id="KW-1185">Reference proteome</keyword>
<dbReference type="Gene3D" id="3.40.50.140">
    <property type="match status" value="1"/>
</dbReference>
<reference evidence="1 2" key="1">
    <citation type="submission" date="2019-07" db="EMBL/GenBank/DDBJ databases">
        <authorList>
            <person name="Kim J."/>
        </authorList>
    </citation>
    <scope>NUCLEOTIDE SEQUENCE [LARGE SCALE GENOMIC DNA]</scope>
    <source>
        <strain evidence="1 2">JC52</strain>
    </source>
</reference>
<accession>A0A559JET4</accession>
<gene>
    <name evidence="1" type="ORF">FPZ49_34565</name>
</gene>